<dbReference type="EMBL" id="JUFX02000035">
    <property type="protein sequence ID" value="KPH88398.1"/>
    <property type="molecule type" value="Genomic_DNA"/>
</dbReference>
<protein>
    <recommendedName>
        <fullName evidence="2">ATP-dependent dethiobiotin synthetase BioD</fullName>
        <ecNumber evidence="2">6.3.3.3</ecNumber>
    </recommendedName>
    <alternativeName>
        <fullName evidence="2">DTB synthetase</fullName>
        <shortName evidence="2">DTBS</shortName>
    </alternativeName>
    <alternativeName>
        <fullName evidence="2">Dethiobiotin synthase</fullName>
    </alternativeName>
</protein>
<proteinExistence type="inferred from homology"/>
<dbReference type="InterPro" id="IPR004472">
    <property type="entry name" value="DTB_synth_BioD"/>
</dbReference>
<reference evidence="4 5" key="1">
    <citation type="submission" date="2015-07" db="EMBL/GenBank/DDBJ databases">
        <title>Draft Genome Sequence of Komagataeibacter intermedius Strain AF2, Isolated from Kombucha Tea.</title>
        <authorList>
            <person name="Santos R.A."/>
            <person name="Berretta A.A."/>
            <person name="Barud H.S."/>
            <person name="Ribeiro S.J."/>
            <person name="Gonzalez-Garcia L.N."/>
            <person name="Zucchi T.D."/>
            <person name="Goldman G.H."/>
            <person name="Riano-Pachon D.M."/>
        </authorList>
    </citation>
    <scope>NUCLEOTIDE SEQUENCE [LARGE SCALE GENOMIC DNA]</scope>
    <source>
        <strain evidence="4 5">AF2</strain>
    </source>
</reference>
<dbReference type="GO" id="GO:0000287">
    <property type="term" value="F:magnesium ion binding"/>
    <property type="evidence" value="ECO:0007669"/>
    <property type="project" value="UniProtKB-UniRule"/>
</dbReference>
<comment type="caution">
    <text evidence="4">The sequence shown here is derived from an EMBL/GenBank/DDBJ whole genome shotgun (WGS) entry which is preliminary data.</text>
</comment>
<keyword evidence="2" id="KW-0067">ATP-binding</keyword>
<dbReference type="GO" id="GO:0009102">
    <property type="term" value="P:biotin biosynthetic process"/>
    <property type="evidence" value="ECO:0007669"/>
    <property type="project" value="UniProtKB-UniRule"/>
</dbReference>
<dbReference type="UniPathway" id="UPA00078">
    <property type="reaction ID" value="UER00161"/>
</dbReference>
<feature type="binding site" evidence="2">
    <location>
        <position position="298"/>
    </location>
    <ligand>
        <name>Mg(2+)</name>
        <dbReference type="ChEBI" id="CHEBI:18420"/>
    </ligand>
</feature>
<feature type="domain" description="Methyltransferase type 12" evidence="3">
    <location>
        <begin position="49"/>
        <end position="141"/>
    </location>
</feature>
<dbReference type="PANTHER" id="PTHR43210:SF5">
    <property type="entry name" value="DETHIOBIOTIN SYNTHETASE"/>
    <property type="match status" value="1"/>
</dbReference>
<evidence type="ECO:0000313" key="5">
    <source>
        <dbReference type="Proteomes" id="UP000031553"/>
    </source>
</evidence>
<evidence type="ECO:0000256" key="1">
    <source>
        <dbReference type="ARBA" id="ARBA00022756"/>
    </source>
</evidence>
<keyword evidence="2" id="KW-0547">Nucleotide-binding</keyword>
<dbReference type="Proteomes" id="UP000031553">
    <property type="component" value="Unassembled WGS sequence"/>
</dbReference>
<feature type="binding site" evidence="2">
    <location>
        <position position="298"/>
    </location>
    <ligand>
        <name>ATP</name>
        <dbReference type="ChEBI" id="CHEBI:30616"/>
    </ligand>
</feature>
<dbReference type="GO" id="GO:0005737">
    <property type="term" value="C:cytoplasm"/>
    <property type="evidence" value="ECO:0007669"/>
    <property type="project" value="UniProtKB-SubCell"/>
</dbReference>
<sequence>MMTSKDRIATRFGAARGYDQAARIQRIAATELARRIATRHAGAPPARILEVGCGTGFLTRELRRLFPTAHITATDIAPAMLDRVARHMPDDARLVLRRMDAEAPDVKGPFDLICSSMAMQWFPDRTRTLRALANLLAPGGLMAMSTLCAGSFRQWREAYAQAGVTCPTPDYPGADQLQAEWPACGAGQWQDAEIVDTPVSPLAFVQELRAIGATHVEHPPATGAQLRRVLAAAETDGPFAISYHVGYGLFRRATWPGVFVTGTDTDVGKTVTSAALVRAWNASYWKPLQSGTDDAPSDSTGVQHLAGLEPARIHPPAATFGASLSPEDAASVAHTRIDPATIALPRHAATNRPLVVEGAGGVFVPIAENYLMIDLMVRLALPVVLVARSQLGTINHTLLSLAALRARGLHVAGVILNGAPEPHGRSAIERHGQVRILAEFPPITPMGPEAVAQLAARLPTWDQMTRDKS</sequence>
<dbReference type="InterPro" id="IPR013217">
    <property type="entry name" value="Methyltransf_12"/>
</dbReference>
<dbReference type="InterPro" id="IPR029063">
    <property type="entry name" value="SAM-dependent_MTases_sf"/>
</dbReference>
<comment type="caution">
    <text evidence="2">Lacks conserved residue(s) required for the propagation of feature annotation.</text>
</comment>
<dbReference type="SUPFAM" id="SSF52540">
    <property type="entry name" value="P-loop containing nucleoside triphosphate hydrolases"/>
    <property type="match status" value="1"/>
</dbReference>
<comment type="pathway">
    <text evidence="2">Cofactor biosynthesis; biotin biosynthesis; biotin from 7,8-diaminononanoate: step 1/2.</text>
</comment>
<evidence type="ECO:0000313" key="4">
    <source>
        <dbReference type="EMBL" id="KPH88398.1"/>
    </source>
</evidence>
<dbReference type="GO" id="GO:0004141">
    <property type="term" value="F:dethiobiotin synthase activity"/>
    <property type="evidence" value="ECO:0007669"/>
    <property type="project" value="UniProtKB-UniRule"/>
</dbReference>
<dbReference type="SUPFAM" id="SSF53335">
    <property type="entry name" value="S-adenosyl-L-methionine-dependent methyltransferases"/>
    <property type="match status" value="1"/>
</dbReference>
<dbReference type="Gene3D" id="3.40.50.150">
    <property type="entry name" value="Vaccinia Virus protein VP39"/>
    <property type="match status" value="1"/>
</dbReference>
<feature type="binding site" evidence="2">
    <location>
        <position position="290"/>
    </location>
    <ligand>
        <name>substrate</name>
    </ligand>
</feature>
<dbReference type="CDD" id="cd03109">
    <property type="entry name" value="DTBS"/>
    <property type="match status" value="1"/>
</dbReference>
<feature type="active site" evidence="2">
    <location>
        <position position="286"/>
    </location>
</feature>
<feature type="binding site" evidence="2">
    <location>
        <begin position="357"/>
        <end position="360"/>
    </location>
    <ligand>
        <name>ATP</name>
        <dbReference type="ChEBI" id="CHEBI:30616"/>
    </ligand>
</feature>
<dbReference type="HAMAP" id="MF_00336">
    <property type="entry name" value="BioD"/>
    <property type="match status" value="1"/>
</dbReference>
<comment type="catalytic activity">
    <reaction evidence="2">
        <text>(7R,8S)-7,8-diammoniononanoate + CO2 + ATP = (4R,5S)-dethiobiotin + ADP + phosphate + 3 H(+)</text>
        <dbReference type="Rhea" id="RHEA:15805"/>
        <dbReference type="ChEBI" id="CHEBI:15378"/>
        <dbReference type="ChEBI" id="CHEBI:16526"/>
        <dbReference type="ChEBI" id="CHEBI:30616"/>
        <dbReference type="ChEBI" id="CHEBI:43474"/>
        <dbReference type="ChEBI" id="CHEBI:149469"/>
        <dbReference type="ChEBI" id="CHEBI:149473"/>
        <dbReference type="ChEBI" id="CHEBI:456216"/>
        <dbReference type="EC" id="6.3.3.3"/>
    </reaction>
</comment>
<comment type="subcellular location">
    <subcellularLocation>
        <location evidence="2">Cytoplasm</location>
    </subcellularLocation>
</comment>
<gene>
    <name evidence="2" type="primary">bioD</name>
    <name evidence="4" type="ORF">GLUCOINTEAF2_0201598</name>
</gene>
<keyword evidence="2" id="KW-0436">Ligase</keyword>
<dbReference type="CDD" id="cd02440">
    <property type="entry name" value="AdoMet_MTases"/>
    <property type="match status" value="1"/>
</dbReference>
<dbReference type="Gene3D" id="3.40.50.300">
    <property type="entry name" value="P-loop containing nucleotide triphosphate hydrolases"/>
    <property type="match status" value="1"/>
</dbReference>
<dbReference type="EC" id="6.3.3.3" evidence="2"/>
<keyword evidence="2" id="KW-0479">Metal-binding</keyword>
<dbReference type="GO" id="GO:0005524">
    <property type="term" value="F:ATP binding"/>
    <property type="evidence" value="ECO:0007669"/>
    <property type="project" value="UniProtKB-UniRule"/>
</dbReference>
<dbReference type="Pfam" id="PF08242">
    <property type="entry name" value="Methyltransf_12"/>
    <property type="match status" value="1"/>
</dbReference>
<feature type="binding site" evidence="2">
    <location>
        <position position="270"/>
    </location>
    <ligand>
        <name>Mg(2+)</name>
        <dbReference type="ChEBI" id="CHEBI:18420"/>
    </ligand>
</feature>
<evidence type="ECO:0000256" key="2">
    <source>
        <dbReference type="HAMAP-Rule" id="MF_00336"/>
    </source>
</evidence>
<organism evidence="4 5">
    <name type="scientific">Komagataeibacter intermedius AF2</name>
    <dbReference type="NCBI Taxonomy" id="1458464"/>
    <lineage>
        <taxon>Bacteria</taxon>
        <taxon>Pseudomonadati</taxon>
        <taxon>Pseudomonadota</taxon>
        <taxon>Alphaproteobacteria</taxon>
        <taxon>Acetobacterales</taxon>
        <taxon>Acetobacteraceae</taxon>
        <taxon>Komagataeibacter</taxon>
    </lineage>
</organism>
<accession>A0A0N1N5K5</accession>
<dbReference type="PANTHER" id="PTHR43210">
    <property type="entry name" value="DETHIOBIOTIN SYNTHETASE"/>
    <property type="match status" value="1"/>
</dbReference>
<name>A0A0N1N5K5_9PROT</name>
<keyword evidence="2" id="KW-0460">Magnesium</keyword>
<dbReference type="AlphaFoldDB" id="A0A0N1N5K5"/>
<keyword evidence="2" id="KW-0963">Cytoplasm</keyword>
<keyword evidence="1 2" id="KW-0093">Biotin biosynthesis</keyword>
<comment type="subunit">
    <text evidence="2">Homodimer.</text>
</comment>
<comment type="function">
    <text evidence="2">Catalyzes a mechanistically unusual reaction, the ATP-dependent insertion of CO2 between the N7 and N8 nitrogen atoms of 7,8-diaminopelargonic acid (DAPA, also called 7,8-diammoniononanoate) to form a ureido ring.</text>
</comment>
<evidence type="ECO:0000259" key="3">
    <source>
        <dbReference type="Pfam" id="PF08242"/>
    </source>
</evidence>
<comment type="cofactor">
    <cofactor evidence="2">
        <name>Mg(2+)</name>
        <dbReference type="ChEBI" id="CHEBI:18420"/>
    </cofactor>
</comment>
<dbReference type="NCBIfam" id="TIGR00347">
    <property type="entry name" value="bioD"/>
    <property type="match status" value="1"/>
</dbReference>
<dbReference type="InterPro" id="IPR027417">
    <property type="entry name" value="P-loop_NTPase"/>
</dbReference>
<dbReference type="Pfam" id="PF13500">
    <property type="entry name" value="AAA_26"/>
    <property type="match status" value="1"/>
</dbReference>
<comment type="similarity">
    <text evidence="2">Belongs to the dethiobiotin synthetase family.</text>
</comment>
<feature type="binding site" evidence="2">
    <location>
        <begin position="266"/>
        <end position="271"/>
    </location>
    <ligand>
        <name>ATP</name>
        <dbReference type="ChEBI" id="CHEBI:30616"/>
    </ligand>
</feature>
<feature type="binding site" evidence="2">
    <location>
        <position position="357"/>
    </location>
    <ligand>
        <name>Mg(2+)</name>
        <dbReference type="ChEBI" id="CHEBI:18420"/>
    </ligand>
</feature>